<name>A0A0E9UML5_ANGAN</name>
<accession>A0A0E9UML5</accession>
<evidence type="ECO:0000313" key="2">
    <source>
        <dbReference type="EMBL" id="JAH67032.1"/>
    </source>
</evidence>
<feature type="region of interest" description="Disordered" evidence="1">
    <location>
        <begin position="1"/>
        <end position="40"/>
    </location>
</feature>
<proteinExistence type="predicted"/>
<reference evidence="2" key="2">
    <citation type="journal article" date="2015" name="Fish Shellfish Immunol.">
        <title>Early steps in the European eel (Anguilla anguilla)-Vibrio vulnificus interaction in the gills: Role of the RtxA13 toxin.</title>
        <authorList>
            <person name="Callol A."/>
            <person name="Pajuelo D."/>
            <person name="Ebbesson L."/>
            <person name="Teles M."/>
            <person name="MacKenzie S."/>
            <person name="Amaro C."/>
        </authorList>
    </citation>
    <scope>NUCLEOTIDE SEQUENCE</scope>
</reference>
<reference evidence="2" key="1">
    <citation type="submission" date="2014-11" db="EMBL/GenBank/DDBJ databases">
        <authorList>
            <person name="Amaro Gonzalez C."/>
        </authorList>
    </citation>
    <scope>NUCLEOTIDE SEQUENCE</scope>
</reference>
<dbReference type="AlphaFoldDB" id="A0A0E9UML5"/>
<evidence type="ECO:0000256" key="1">
    <source>
        <dbReference type="SAM" id="MobiDB-lite"/>
    </source>
</evidence>
<organism evidence="2">
    <name type="scientific">Anguilla anguilla</name>
    <name type="common">European freshwater eel</name>
    <name type="synonym">Muraena anguilla</name>
    <dbReference type="NCBI Taxonomy" id="7936"/>
    <lineage>
        <taxon>Eukaryota</taxon>
        <taxon>Metazoa</taxon>
        <taxon>Chordata</taxon>
        <taxon>Craniata</taxon>
        <taxon>Vertebrata</taxon>
        <taxon>Euteleostomi</taxon>
        <taxon>Actinopterygii</taxon>
        <taxon>Neopterygii</taxon>
        <taxon>Teleostei</taxon>
        <taxon>Anguilliformes</taxon>
        <taxon>Anguillidae</taxon>
        <taxon>Anguilla</taxon>
    </lineage>
</organism>
<dbReference type="EMBL" id="GBXM01041545">
    <property type="protein sequence ID" value="JAH67032.1"/>
    <property type="molecule type" value="Transcribed_RNA"/>
</dbReference>
<protein>
    <submittedName>
        <fullName evidence="2">Uncharacterized protein</fullName>
    </submittedName>
</protein>
<sequence length="40" mass="4421">MVQKVRPGCNDSADCGAVNSKTVGKIPERQAHRQVQQKQQ</sequence>